<protein>
    <submittedName>
        <fullName evidence="1">Uncharacterized protein</fullName>
    </submittedName>
</protein>
<proteinExistence type="predicted"/>
<accession>A0A8X6P3L8</accession>
<comment type="caution">
    <text evidence="1">The sequence shown here is derived from an EMBL/GenBank/DDBJ whole genome shotgun (WGS) entry which is preliminary data.</text>
</comment>
<dbReference type="AlphaFoldDB" id="A0A8X6P3L8"/>
<reference evidence="1" key="1">
    <citation type="submission" date="2020-08" db="EMBL/GenBank/DDBJ databases">
        <title>Multicomponent nature underlies the extraordinary mechanical properties of spider dragline silk.</title>
        <authorList>
            <person name="Kono N."/>
            <person name="Nakamura H."/>
            <person name="Mori M."/>
            <person name="Yoshida Y."/>
            <person name="Ohtoshi R."/>
            <person name="Malay A.D."/>
            <person name="Moran D.A.P."/>
            <person name="Tomita M."/>
            <person name="Numata K."/>
            <person name="Arakawa K."/>
        </authorList>
    </citation>
    <scope>NUCLEOTIDE SEQUENCE</scope>
</reference>
<sequence length="118" mass="14060">MSKRVPLNGQPCLISHLMGMEGVFLEEDKMDEEESRIASEHFYEEGILLRQREREIQTFGLRVFRKGQFRDIVCKRFGPDRELCFRRILSIPKKDLLKFLQQQEEVLVEKENQALSHH</sequence>
<dbReference type="EMBL" id="BMAW01064393">
    <property type="protein sequence ID" value="GFT44978.1"/>
    <property type="molecule type" value="Genomic_DNA"/>
</dbReference>
<dbReference type="Proteomes" id="UP000887013">
    <property type="component" value="Unassembled WGS sequence"/>
</dbReference>
<evidence type="ECO:0000313" key="1">
    <source>
        <dbReference type="EMBL" id="GFT44978.1"/>
    </source>
</evidence>
<gene>
    <name evidence="1" type="ORF">NPIL_650051</name>
</gene>
<keyword evidence="2" id="KW-1185">Reference proteome</keyword>
<evidence type="ECO:0000313" key="2">
    <source>
        <dbReference type="Proteomes" id="UP000887013"/>
    </source>
</evidence>
<name>A0A8X6P3L8_NEPPI</name>
<organism evidence="1 2">
    <name type="scientific">Nephila pilipes</name>
    <name type="common">Giant wood spider</name>
    <name type="synonym">Nephila maculata</name>
    <dbReference type="NCBI Taxonomy" id="299642"/>
    <lineage>
        <taxon>Eukaryota</taxon>
        <taxon>Metazoa</taxon>
        <taxon>Ecdysozoa</taxon>
        <taxon>Arthropoda</taxon>
        <taxon>Chelicerata</taxon>
        <taxon>Arachnida</taxon>
        <taxon>Araneae</taxon>
        <taxon>Araneomorphae</taxon>
        <taxon>Entelegynae</taxon>
        <taxon>Araneoidea</taxon>
        <taxon>Nephilidae</taxon>
        <taxon>Nephila</taxon>
    </lineage>
</organism>